<keyword evidence="7 8" id="KW-0998">Cell outer membrane</keyword>
<dbReference type="Pfam" id="PF13715">
    <property type="entry name" value="CarbopepD_reg_2"/>
    <property type="match status" value="1"/>
</dbReference>
<dbReference type="InterPro" id="IPR000531">
    <property type="entry name" value="Beta-barrel_TonB"/>
</dbReference>
<organism evidence="13 14">
    <name type="scientific">Chitinophaga japonensis</name>
    <name type="common">Flexibacter japonensis</name>
    <dbReference type="NCBI Taxonomy" id="104662"/>
    <lineage>
        <taxon>Bacteria</taxon>
        <taxon>Pseudomonadati</taxon>
        <taxon>Bacteroidota</taxon>
        <taxon>Chitinophagia</taxon>
        <taxon>Chitinophagales</taxon>
        <taxon>Chitinophagaceae</taxon>
        <taxon>Chitinophaga</taxon>
    </lineage>
</organism>
<dbReference type="InterPro" id="IPR023996">
    <property type="entry name" value="TonB-dep_OMP_SusC/RagA"/>
</dbReference>
<dbReference type="InterPro" id="IPR039426">
    <property type="entry name" value="TonB-dep_rcpt-like"/>
</dbReference>
<evidence type="ECO:0000256" key="3">
    <source>
        <dbReference type="ARBA" id="ARBA00022452"/>
    </source>
</evidence>
<evidence type="ECO:0000313" key="13">
    <source>
        <dbReference type="EMBL" id="TWI89192.1"/>
    </source>
</evidence>
<dbReference type="Gene3D" id="2.60.40.1120">
    <property type="entry name" value="Carboxypeptidase-like, regulatory domain"/>
    <property type="match status" value="1"/>
</dbReference>
<keyword evidence="2 8" id="KW-0813">Transport</keyword>
<evidence type="ECO:0000256" key="9">
    <source>
        <dbReference type="RuleBase" id="RU003357"/>
    </source>
</evidence>
<dbReference type="AlphaFoldDB" id="A0A562T6S4"/>
<evidence type="ECO:0000259" key="12">
    <source>
        <dbReference type="Pfam" id="PF07715"/>
    </source>
</evidence>
<feature type="domain" description="TonB-dependent receptor-like beta-barrel" evidence="11">
    <location>
        <begin position="504"/>
        <end position="851"/>
    </location>
</feature>
<sequence length="1056" mass="116192">MKKTSTFLMRSGLLSTLWILMCLQAFSQTRQVSGRVTDAKDNSPLPGVTVQVKGTATGTQTKPDGTYTLEVPQGATALNFSFVGYVPQEQAIEGSTVNVALAPDIKSLQDVVVIGYGTQKRSDVTGAVASVKSAQLQERVVPSVNQALAGRIPGVNVTENSGRPGGQTRITIRGFSSINTSNNPLYIIDGVMLPVGTQTQFSNAIDFINPADIGSVEVLKDASATAIYGSRGANGVVLITTKKGSRDGGKITYDVSLSVPTIGPNRVEMLDANEFLFVEEQAYKNSQIYDPAGWAAGKYSDPVAKRMNYLVGNTAGNPELFRLGADGTPEPLYNTDWLKEATQNKLSQNHQVSFTNGNEKGSYGVFLGLLDDNGLLLNSYLKRYSARFTFDTDIKDWLTVGGNLSYNNQKENLVDIGTGGLNSVRMITEALPILPVKYPDGTWAGNYQYQGMEGGENPVNIMNNRFYEMLTQTVLGNVYADIHIAPGLDLRSVLGTSVVTRERSEYNGRSLNQISADQKGRAVLDNNRESFFSSETYLTYNRKFGLDHSFTGMIGASWYETNIKGFQTIGEGFQTDFFQFNNIGSATNFPTPSSRRARFAFNSYYSRLNYGYRDKYLLTLTGRVDGNSKFGESNKYAFFPSAAVAWRVSEEPFMKGNPTISHLKLRASYGLTGNSEINTYASLALLGNYTAVFNDARAAGVGISRLANPDLKWEKTKQTDIGLEIGFLQNRISLEVDGYYRKTTDMLLEAPLPYSSGYVSIIRNIGSMENKGIEVGVNSVNVQTKNFTWSTSLTVSHNQNKVLSLATPAPLFSGNPGFTNPTGILKVGESVGSFWGLVRLGTWGTHEADEAAKFASYRSSQTILPGDIKYLDVNGDYQINDADRMVIGDNNPDVYGAFINTFRFKQWELTVDLQYSYGADVLNMTKHSGEDRVAIANSYKTVLNAWTPDNQNTPIAALRDTRAGYVTNVDTRWVEDGSFLRGRNLLLAYSFPTDAIKRWYLNKLRIYGSVQNFFLWTKFSGNDPEVTTYGQAFAQGQTFFDYPKPTRFTLGLNVGL</sequence>
<dbReference type="OrthoDB" id="9768177at2"/>
<dbReference type="FunFam" id="2.170.130.10:FF:000008">
    <property type="entry name" value="SusC/RagA family TonB-linked outer membrane protein"/>
    <property type="match status" value="1"/>
</dbReference>
<keyword evidence="5 9" id="KW-0798">TonB box</keyword>
<dbReference type="Proteomes" id="UP000316778">
    <property type="component" value="Unassembled WGS sequence"/>
</dbReference>
<dbReference type="InterPro" id="IPR023997">
    <property type="entry name" value="TonB-dep_OMP_SusC/RagA_CS"/>
</dbReference>
<evidence type="ECO:0000256" key="8">
    <source>
        <dbReference type="PROSITE-ProRule" id="PRU01360"/>
    </source>
</evidence>
<comment type="similarity">
    <text evidence="8 9">Belongs to the TonB-dependent receptor family.</text>
</comment>
<feature type="signal peptide" evidence="10">
    <location>
        <begin position="1"/>
        <end position="27"/>
    </location>
</feature>
<dbReference type="NCBIfam" id="TIGR04057">
    <property type="entry name" value="SusC_RagA_signa"/>
    <property type="match status" value="1"/>
</dbReference>
<keyword evidence="10" id="KW-0732">Signal</keyword>
<dbReference type="EMBL" id="VLLG01000003">
    <property type="protein sequence ID" value="TWI89192.1"/>
    <property type="molecule type" value="Genomic_DNA"/>
</dbReference>
<evidence type="ECO:0000256" key="5">
    <source>
        <dbReference type="ARBA" id="ARBA00023077"/>
    </source>
</evidence>
<evidence type="ECO:0000256" key="4">
    <source>
        <dbReference type="ARBA" id="ARBA00022692"/>
    </source>
</evidence>
<dbReference type="InterPro" id="IPR012910">
    <property type="entry name" value="Plug_dom"/>
</dbReference>
<comment type="subcellular location">
    <subcellularLocation>
        <location evidence="1 8">Cell outer membrane</location>
        <topology evidence="1 8">Multi-pass membrane protein</topology>
    </subcellularLocation>
</comment>
<keyword evidence="14" id="KW-1185">Reference proteome</keyword>
<proteinExistence type="inferred from homology"/>
<dbReference type="Gene3D" id="2.40.170.20">
    <property type="entry name" value="TonB-dependent receptor, beta-barrel domain"/>
    <property type="match status" value="1"/>
</dbReference>
<keyword evidence="4 8" id="KW-0812">Transmembrane</keyword>
<feature type="domain" description="TonB-dependent receptor plug" evidence="12">
    <location>
        <begin position="121"/>
        <end position="236"/>
    </location>
</feature>
<name>A0A562T6S4_CHIJA</name>
<dbReference type="InterPro" id="IPR037066">
    <property type="entry name" value="Plug_dom_sf"/>
</dbReference>
<dbReference type="InterPro" id="IPR008969">
    <property type="entry name" value="CarboxyPept-like_regulatory"/>
</dbReference>
<evidence type="ECO:0000256" key="2">
    <source>
        <dbReference type="ARBA" id="ARBA00022448"/>
    </source>
</evidence>
<dbReference type="SUPFAM" id="SSF49464">
    <property type="entry name" value="Carboxypeptidase regulatory domain-like"/>
    <property type="match status" value="1"/>
</dbReference>
<evidence type="ECO:0000256" key="7">
    <source>
        <dbReference type="ARBA" id="ARBA00023237"/>
    </source>
</evidence>
<comment type="caution">
    <text evidence="13">The sequence shown here is derived from an EMBL/GenBank/DDBJ whole genome shotgun (WGS) entry which is preliminary data.</text>
</comment>
<gene>
    <name evidence="13" type="ORF">LX66_3286</name>
</gene>
<evidence type="ECO:0000256" key="6">
    <source>
        <dbReference type="ARBA" id="ARBA00023136"/>
    </source>
</evidence>
<evidence type="ECO:0000256" key="1">
    <source>
        <dbReference type="ARBA" id="ARBA00004571"/>
    </source>
</evidence>
<dbReference type="PROSITE" id="PS52016">
    <property type="entry name" value="TONB_DEPENDENT_REC_3"/>
    <property type="match status" value="1"/>
</dbReference>
<evidence type="ECO:0000256" key="10">
    <source>
        <dbReference type="SAM" id="SignalP"/>
    </source>
</evidence>
<dbReference type="InterPro" id="IPR036942">
    <property type="entry name" value="Beta-barrel_TonB_sf"/>
</dbReference>
<dbReference type="Gene3D" id="2.170.130.10">
    <property type="entry name" value="TonB-dependent receptor, plug domain"/>
    <property type="match status" value="1"/>
</dbReference>
<dbReference type="GO" id="GO:0009279">
    <property type="term" value="C:cell outer membrane"/>
    <property type="evidence" value="ECO:0007669"/>
    <property type="project" value="UniProtKB-SubCell"/>
</dbReference>
<keyword evidence="6 8" id="KW-0472">Membrane</keyword>
<keyword evidence="3 8" id="KW-1134">Transmembrane beta strand</keyword>
<dbReference type="NCBIfam" id="TIGR04056">
    <property type="entry name" value="OMP_RagA_SusC"/>
    <property type="match status" value="1"/>
</dbReference>
<dbReference type="SUPFAM" id="SSF56935">
    <property type="entry name" value="Porins"/>
    <property type="match status" value="1"/>
</dbReference>
<reference evidence="13 14" key="1">
    <citation type="journal article" date="2013" name="Stand. Genomic Sci.">
        <title>Genomic Encyclopedia of Type Strains, Phase I: The one thousand microbial genomes (KMG-I) project.</title>
        <authorList>
            <person name="Kyrpides N.C."/>
            <person name="Woyke T."/>
            <person name="Eisen J.A."/>
            <person name="Garrity G."/>
            <person name="Lilburn T.G."/>
            <person name="Beck B.J."/>
            <person name="Whitman W.B."/>
            <person name="Hugenholtz P."/>
            <person name="Klenk H.P."/>
        </authorList>
    </citation>
    <scope>NUCLEOTIDE SEQUENCE [LARGE SCALE GENOMIC DNA]</scope>
    <source>
        <strain evidence="13 14">DSM 13484</strain>
    </source>
</reference>
<evidence type="ECO:0000259" key="11">
    <source>
        <dbReference type="Pfam" id="PF00593"/>
    </source>
</evidence>
<dbReference type="Pfam" id="PF00593">
    <property type="entry name" value="TonB_dep_Rec_b-barrel"/>
    <property type="match status" value="1"/>
</dbReference>
<dbReference type="Pfam" id="PF07715">
    <property type="entry name" value="Plug"/>
    <property type="match status" value="1"/>
</dbReference>
<accession>A0A562T6S4</accession>
<evidence type="ECO:0000313" key="14">
    <source>
        <dbReference type="Proteomes" id="UP000316778"/>
    </source>
</evidence>
<protein>
    <submittedName>
        <fullName evidence="13">TonB-linked SusC/RagA family outer membrane protein</fullName>
    </submittedName>
</protein>
<feature type="chain" id="PRO_5022097404" evidence="10">
    <location>
        <begin position="28"/>
        <end position="1056"/>
    </location>
</feature>